<reference evidence="2" key="1">
    <citation type="journal article" date="2023" name="Mol. Phylogenet. Evol.">
        <title>Genome-scale phylogeny and comparative genomics of the fungal order Sordariales.</title>
        <authorList>
            <person name="Hensen N."/>
            <person name="Bonometti L."/>
            <person name="Westerberg I."/>
            <person name="Brannstrom I.O."/>
            <person name="Guillou S."/>
            <person name="Cros-Aarteil S."/>
            <person name="Calhoun S."/>
            <person name="Haridas S."/>
            <person name="Kuo A."/>
            <person name="Mondo S."/>
            <person name="Pangilinan J."/>
            <person name="Riley R."/>
            <person name="LaButti K."/>
            <person name="Andreopoulos B."/>
            <person name="Lipzen A."/>
            <person name="Chen C."/>
            <person name="Yan M."/>
            <person name="Daum C."/>
            <person name="Ng V."/>
            <person name="Clum A."/>
            <person name="Steindorff A."/>
            <person name="Ohm R.A."/>
            <person name="Martin F."/>
            <person name="Silar P."/>
            <person name="Natvig D.O."/>
            <person name="Lalanne C."/>
            <person name="Gautier V."/>
            <person name="Ament-Velasquez S.L."/>
            <person name="Kruys A."/>
            <person name="Hutchinson M.I."/>
            <person name="Powell A.J."/>
            <person name="Barry K."/>
            <person name="Miller A.N."/>
            <person name="Grigoriev I.V."/>
            <person name="Debuchy R."/>
            <person name="Gladieux P."/>
            <person name="Hiltunen Thoren M."/>
            <person name="Johannesson H."/>
        </authorList>
    </citation>
    <scope>NUCLEOTIDE SEQUENCE</scope>
    <source>
        <strain evidence="2">PSN324</strain>
    </source>
</reference>
<protein>
    <submittedName>
        <fullName evidence="2">Uncharacterized protein</fullName>
    </submittedName>
</protein>
<keyword evidence="3" id="KW-1185">Reference proteome</keyword>
<evidence type="ECO:0000256" key="1">
    <source>
        <dbReference type="SAM" id="MobiDB-lite"/>
    </source>
</evidence>
<accession>A0AAV9HMZ6</accession>
<proteinExistence type="predicted"/>
<sequence>MIHLFRLARSHPKASAANIQNCASIPSSGFNFNDKSQGASAATAELADALGGALNQIDVVEISTGMHRSPRPCNISKLGPVPWQSTYSNPTPKIPDTRHHRFPPSHVILPSRGGTF</sequence>
<name>A0AAV9HMZ6_9PEZI</name>
<evidence type="ECO:0000313" key="2">
    <source>
        <dbReference type="EMBL" id="KAK4462109.1"/>
    </source>
</evidence>
<dbReference type="EMBL" id="MU864977">
    <property type="protein sequence ID" value="KAK4462109.1"/>
    <property type="molecule type" value="Genomic_DNA"/>
</dbReference>
<comment type="caution">
    <text evidence="2">The sequence shown here is derived from an EMBL/GenBank/DDBJ whole genome shotgun (WGS) entry which is preliminary data.</text>
</comment>
<evidence type="ECO:0000313" key="3">
    <source>
        <dbReference type="Proteomes" id="UP001321749"/>
    </source>
</evidence>
<organism evidence="2 3">
    <name type="scientific">Cladorrhinum samala</name>
    <dbReference type="NCBI Taxonomy" id="585594"/>
    <lineage>
        <taxon>Eukaryota</taxon>
        <taxon>Fungi</taxon>
        <taxon>Dikarya</taxon>
        <taxon>Ascomycota</taxon>
        <taxon>Pezizomycotina</taxon>
        <taxon>Sordariomycetes</taxon>
        <taxon>Sordariomycetidae</taxon>
        <taxon>Sordariales</taxon>
        <taxon>Podosporaceae</taxon>
        <taxon>Cladorrhinum</taxon>
    </lineage>
</organism>
<feature type="region of interest" description="Disordered" evidence="1">
    <location>
        <begin position="69"/>
        <end position="116"/>
    </location>
</feature>
<gene>
    <name evidence="2" type="ORF">QBC42DRAFT_268456</name>
</gene>
<dbReference type="Proteomes" id="UP001321749">
    <property type="component" value="Unassembled WGS sequence"/>
</dbReference>
<reference evidence="2" key="2">
    <citation type="submission" date="2023-06" db="EMBL/GenBank/DDBJ databases">
        <authorList>
            <consortium name="Lawrence Berkeley National Laboratory"/>
            <person name="Mondo S.J."/>
            <person name="Hensen N."/>
            <person name="Bonometti L."/>
            <person name="Westerberg I."/>
            <person name="Brannstrom I.O."/>
            <person name="Guillou S."/>
            <person name="Cros-Aarteil S."/>
            <person name="Calhoun S."/>
            <person name="Haridas S."/>
            <person name="Kuo A."/>
            <person name="Pangilinan J."/>
            <person name="Riley R."/>
            <person name="Labutti K."/>
            <person name="Andreopoulos B."/>
            <person name="Lipzen A."/>
            <person name="Chen C."/>
            <person name="Yanf M."/>
            <person name="Daum C."/>
            <person name="Ng V."/>
            <person name="Clum A."/>
            <person name="Steindorff A."/>
            <person name="Ohm R."/>
            <person name="Martin F."/>
            <person name="Silar P."/>
            <person name="Natvig D."/>
            <person name="Lalanne C."/>
            <person name="Gautier V."/>
            <person name="Ament-Velasquez S.L."/>
            <person name="Kruys A."/>
            <person name="Hutchinson M.I."/>
            <person name="Powell A.J."/>
            <person name="Barry K."/>
            <person name="Miller A.N."/>
            <person name="Grigoriev I.V."/>
            <person name="Debuchy R."/>
            <person name="Gladieux P."/>
            <person name="Thoren M.H."/>
            <person name="Johannesson H."/>
        </authorList>
    </citation>
    <scope>NUCLEOTIDE SEQUENCE</scope>
    <source>
        <strain evidence="2">PSN324</strain>
    </source>
</reference>
<dbReference type="AlphaFoldDB" id="A0AAV9HMZ6"/>